<sequence>MATQISSVTVQKDDRLQLLEQTLSGRAEQVEGNKTHSQEKQLLQSRKPALIDLHAGPSR</sequence>
<dbReference type="AlphaFoldDB" id="A0A4Z2HXC5"/>
<accession>A0A4Z2HXC5</accession>
<proteinExistence type="predicted"/>
<keyword evidence="3" id="KW-1185">Reference proteome</keyword>
<evidence type="ECO:0000256" key="1">
    <source>
        <dbReference type="SAM" id="MobiDB-lite"/>
    </source>
</evidence>
<evidence type="ECO:0000313" key="3">
    <source>
        <dbReference type="Proteomes" id="UP000314294"/>
    </source>
</evidence>
<comment type="caution">
    <text evidence="2">The sequence shown here is derived from an EMBL/GenBank/DDBJ whole genome shotgun (WGS) entry which is preliminary data.</text>
</comment>
<organism evidence="2 3">
    <name type="scientific">Liparis tanakae</name>
    <name type="common">Tanaka's snailfish</name>
    <dbReference type="NCBI Taxonomy" id="230148"/>
    <lineage>
        <taxon>Eukaryota</taxon>
        <taxon>Metazoa</taxon>
        <taxon>Chordata</taxon>
        <taxon>Craniata</taxon>
        <taxon>Vertebrata</taxon>
        <taxon>Euteleostomi</taxon>
        <taxon>Actinopterygii</taxon>
        <taxon>Neopterygii</taxon>
        <taxon>Teleostei</taxon>
        <taxon>Neoteleostei</taxon>
        <taxon>Acanthomorphata</taxon>
        <taxon>Eupercaria</taxon>
        <taxon>Perciformes</taxon>
        <taxon>Cottioidei</taxon>
        <taxon>Cottales</taxon>
        <taxon>Liparidae</taxon>
        <taxon>Liparis</taxon>
    </lineage>
</organism>
<name>A0A4Z2HXC5_9TELE</name>
<feature type="compositionally biased region" description="Basic and acidic residues" evidence="1">
    <location>
        <begin position="28"/>
        <end position="39"/>
    </location>
</feature>
<feature type="region of interest" description="Disordered" evidence="1">
    <location>
        <begin position="27"/>
        <end position="59"/>
    </location>
</feature>
<dbReference type="EMBL" id="SRLO01000174">
    <property type="protein sequence ID" value="TNN69603.1"/>
    <property type="molecule type" value="Genomic_DNA"/>
</dbReference>
<reference evidence="2 3" key="1">
    <citation type="submission" date="2019-03" db="EMBL/GenBank/DDBJ databases">
        <title>First draft genome of Liparis tanakae, snailfish: a comprehensive survey of snailfish specific genes.</title>
        <authorList>
            <person name="Kim W."/>
            <person name="Song I."/>
            <person name="Jeong J.-H."/>
            <person name="Kim D."/>
            <person name="Kim S."/>
            <person name="Ryu S."/>
            <person name="Song J.Y."/>
            <person name="Lee S.K."/>
        </authorList>
    </citation>
    <scope>NUCLEOTIDE SEQUENCE [LARGE SCALE GENOMIC DNA]</scope>
    <source>
        <tissue evidence="2">Muscle</tissue>
    </source>
</reference>
<protein>
    <submittedName>
        <fullName evidence="2">Uncharacterized protein</fullName>
    </submittedName>
</protein>
<dbReference type="Proteomes" id="UP000314294">
    <property type="component" value="Unassembled WGS sequence"/>
</dbReference>
<gene>
    <name evidence="2" type="ORF">EYF80_020248</name>
</gene>
<evidence type="ECO:0000313" key="2">
    <source>
        <dbReference type="EMBL" id="TNN69603.1"/>
    </source>
</evidence>